<sequence length="1852" mass="201195">MSLLASNPGLRTRVFSLSESYNGSSTDKSGISKAEGVELIKISQREIKAAISIISGGNSDKENAEGNSVNIPTRDPTTPVKSCATPMARSTPGTPATAMKTPTRSQSAALPPSASADALSHLHSACTSLRCVVLTSPSLSKTYNSSNPLGLEKICYHVISAAVDLLSRSSGSVATDAAKCGMAAYEVMGVLVKNYVDDYSIEDDENIVSLPSLTSKPTPRSPLLYSIPTPNPTYTSGSNDFDRQLTKIIAGVSINASRCASEVSLPTVSPSTSSSSSSPLNFGQKFDAAFSLLQSDPFGGGSILYSTALPYIQIMRGLKMEKEGDNYREKGHKFLWSFASRVDKAYAAKCQSSKTARISLEMVCLELRRQACLLLLASPLPVPSTSSPPVPGPHLEAAASAALRACGNYTQRCAAVSATHISSPSSFLPSFHSTISPLLTTNIVKSKKLPPSFSEYSAWHISTSPESISNILPVLKSDTPSSTSLKILATILNLLSDSKSESYNQIKDSIETLQKSVKAADKKVVARCFRILNVSKLPSLVSNLLNSPPAGIDSLSLILSTCIAPLSTSSTPQQAVDCFVKSSVLLDLTPSTANQALASACLLKGYKISRASENPNVTLSAAKSLATVGRRRYDSQSYLDAVTPIIMSIKCFTLRGSSSKGLDGDTDVHQLSLRYGLLGMCLTKLGLTKLSLQCYIQATRVSLGCVNIESYINDSILESGRGGVSVAAGSVKSMLGCWSDNLNGKSKGSSDCSIIGKEACELLADDNFIINCDGENDHDNSTFVGFIQHHLTTTPEVLTAVLCDAIKICGSTNSNSGVVSNIIDGVRRFVGSGDDSELLLRMTLLRISASVDNDSNLNYYAEAKNILNSTVKAGNTAEHVFACNVLCSDMSIHHHMPSKTSKTHLSDCRRLLNKVSSAKNKFVLCMRLRSEYMFLRDIVKTVECDSLLETLSTHASVNECVDEWSTNCWERVEFSDLTNSLITDLRKGEDTYSQIEAAVATLKQQKPKTYALTLAMVDLAEAAERHGKYVTVKDILREVIDISKENIRNNGGKEWLGILAESLGELGRVWGLLGDKRRAEGYFTASLESLAFREKNVGEDDYDSDATSMSIEPTFRALHNCLYSVKTKADNCKLFSLPSEKSSVTASDDIKDVGSDIEYNVIAINKLLMNGDMLRRRSKGANNGFMKEYEMAEKVLDVIRSKAYGSKLTESNPNPEERLLKLKSKVNVRVARGREILEGWGAKVEESYLRVANSKVSEGISRTYACYRLGRNRLKTAKSNGELEKLWESGNTTYCEDARELFKRATERCGPGTTSLSRRVLRCLILTSGPSRPLNGVVSLHRTIGVASRININHNVDSESFSVLDDERLSDEERGRKVVEIAEVMEEGWNVVGLGICPGGELLIGGLRKSSDGVTPTIKCILDKSTFLSSSLAKLDALLEDSRRQLEGVDVDKAKAFGEKEKREWWKRRESTDKGLKELMEEIEGAFGEEIANLLGDEQTSAANLCSKFEEACVVDLTLDSDSDCDDAPSLTQVEVKKMTVAMLKKEILERDEEKNIKGLKKAGLQECLLDMVKGEKKRLSAVAPAPKPKAQKKSSSSGGTLILVLDERLHRFPWEAMPILETESVCRVPSLPFIFAPLIERGGRLPSVRPDKCFYILDPEANLPTTSKTLKPVLDSLSRQKGYGWKNNHCGSLPPIETLDRLKEEDGLLIYCGHGGAECCFPRAEVEDRLMNKERACKSSLLLFGCSSGRLSAGGGATQGLGPAFKTLEYEPEGVVTSYLSSGAPCVVGNLWDVSDRDIDRFSIEFLDKFLSDEDSDMAKCISESRKVCKMRYIVGAAVVVYGVPIKKGNK</sequence>
<proteinExistence type="predicted"/>
<dbReference type="PANTHER" id="PTHR12792">
    <property type="entry name" value="EXTRA SPINDLE POLES 1-RELATED"/>
    <property type="match status" value="1"/>
</dbReference>
<dbReference type="GO" id="GO:0005634">
    <property type="term" value="C:nucleus"/>
    <property type="evidence" value="ECO:0007669"/>
    <property type="project" value="InterPro"/>
</dbReference>
<feature type="compositionally biased region" description="Polar residues" evidence="5">
    <location>
        <begin position="65"/>
        <end position="80"/>
    </location>
</feature>
<dbReference type="InterPro" id="IPR005314">
    <property type="entry name" value="Peptidase_C50"/>
</dbReference>
<keyword evidence="4" id="KW-0159">Chromosome partition</keyword>
<dbReference type="PROSITE" id="PS51700">
    <property type="entry name" value="SEPARIN"/>
    <property type="match status" value="1"/>
</dbReference>
<keyword evidence="3" id="KW-0378">Hydrolase</keyword>
<dbReference type="Pfam" id="PF03568">
    <property type="entry name" value="Separin_C"/>
    <property type="match status" value="1"/>
</dbReference>
<dbReference type="GO" id="GO:0005737">
    <property type="term" value="C:cytoplasm"/>
    <property type="evidence" value="ECO:0007669"/>
    <property type="project" value="TreeGrafter"/>
</dbReference>
<dbReference type="GO" id="GO:0004197">
    <property type="term" value="F:cysteine-type endopeptidase activity"/>
    <property type="evidence" value="ECO:0007669"/>
    <property type="project" value="InterPro"/>
</dbReference>
<dbReference type="GO" id="GO:0006508">
    <property type="term" value="P:proteolysis"/>
    <property type="evidence" value="ECO:0007669"/>
    <property type="project" value="InterPro"/>
</dbReference>
<name>A0A9W7KXX4_9STRA</name>
<evidence type="ECO:0000256" key="4">
    <source>
        <dbReference type="ARBA" id="ARBA00022829"/>
    </source>
</evidence>
<organism evidence="7 8">
    <name type="scientific">Triparma verrucosa</name>
    <dbReference type="NCBI Taxonomy" id="1606542"/>
    <lineage>
        <taxon>Eukaryota</taxon>
        <taxon>Sar</taxon>
        <taxon>Stramenopiles</taxon>
        <taxon>Ochrophyta</taxon>
        <taxon>Bolidophyceae</taxon>
        <taxon>Parmales</taxon>
        <taxon>Triparmaceae</taxon>
        <taxon>Triparma</taxon>
    </lineage>
</organism>
<gene>
    <name evidence="7" type="ORF">TrVE_jg8838</name>
</gene>
<evidence type="ECO:0000256" key="2">
    <source>
        <dbReference type="ARBA" id="ARBA00012489"/>
    </source>
</evidence>
<comment type="caution">
    <text evidence="7">The sequence shown here is derived from an EMBL/GenBank/DDBJ whole genome shotgun (WGS) entry which is preliminary data.</text>
</comment>
<dbReference type="GO" id="GO:0051307">
    <property type="term" value="P:meiotic chromosome separation"/>
    <property type="evidence" value="ECO:0007669"/>
    <property type="project" value="TreeGrafter"/>
</dbReference>
<evidence type="ECO:0000313" key="8">
    <source>
        <dbReference type="Proteomes" id="UP001165160"/>
    </source>
</evidence>
<dbReference type="EMBL" id="BRXX01000535">
    <property type="protein sequence ID" value="GMI15902.1"/>
    <property type="molecule type" value="Genomic_DNA"/>
</dbReference>
<evidence type="ECO:0000256" key="1">
    <source>
        <dbReference type="ARBA" id="ARBA00000451"/>
    </source>
</evidence>
<protein>
    <recommendedName>
        <fullName evidence="2">separase</fullName>
        <ecNumber evidence="2">3.4.22.49</ecNumber>
    </recommendedName>
</protein>
<dbReference type="Proteomes" id="UP001165160">
    <property type="component" value="Unassembled WGS sequence"/>
</dbReference>
<dbReference type="EC" id="3.4.22.49" evidence="2"/>
<accession>A0A9W7KXX4</accession>
<reference evidence="8" key="1">
    <citation type="journal article" date="2023" name="Commun. Biol.">
        <title>Genome analysis of Parmales, the sister group of diatoms, reveals the evolutionary specialization of diatoms from phago-mixotrophs to photoautotrophs.</title>
        <authorList>
            <person name="Ban H."/>
            <person name="Sato S."/>
            <person name="Yoshikawa S."/>
            <person name="Yamada K."/>
            <person name="Nakamura Y."/>
            <person name="Ichinomiya M."/>
            <person name="Sato N."/>
            <person name="Blanc-Mathieu R."/>
            <person name="Endo H."/>
            <person name="Kuwata A."/>
            <person name="Ogata H."/>
        </authorList>
    </citation>
    <scope>NUCLEOTIDE SEQUENCE [LARGE SCALE GENOMIC DNA]</scope>
    <source>
        <strain evidence="8">NIES 3699</strain>
    </source>
</reference>
<dbReference type="PANTHER" id="PTHR12792:SF0">
    <property type="entry name" value="SEPARIN"/>
    <property type="match status" value="1"/>
</dbReference>
<keyword evidence="8" id="KW-1185">Reference proteome</keyword>
<comment type="catalytic activity">
    <reaction evidence="1">
        <text>All bonds known to be hydrolyzed by this endopeptidase have arginine in P1 and an acidic residue in P4. P6 is often occupied by an acidic residue or by a hydroxy-amino-acid residue, the phosphorylation of which enhances cleavage.</text>
        <dbReference type="EC" id="3.4.22.49"/>
    </reaction>
</comment>
<feature type="domain" description="Peptidase C50" evidence="6">
    <location>
        <begin position="1651"/>
        <end position="1758"/>
    </location>
</feature>
<evidence type="ECO:0000256" key="3">
    <source>
        <dbReference type="ARBA" id="ARBA00022801"/>
    </source>
</evidence>
<dbReference type="InterPro" id="IPR030397">
    <property type="entry name" value="SEPARIN_core_dom"/>
</dbReference>
<dbReference type="GO" id="GO:0072686">
    <property type="term" value="C:mitotic spindle"/>
    <property type="evidence" value="ECO:0007669"/>
    <property type="project" value="TreeGrafter"/>
</dbReference>
<evidence type="ECO:0000313" key="7">
    <source>
        <dbReference type="EMBL" id="GMI15902.1"/>
    </source>
</evidence>
<feature type="region of interest" description="Disordered" evidence="5">
    <location>
        <begin position="57"/>
        <end position="111"/>
    </location>
</feature>
<evidence type="ECO:0000259" key="6">
    <source>
        <dbReference type="PROSITE" id="PS51700"/>
    </source>
</evidence>
<evidence type="ECO:0000256" key="5">
    <source>
        <dbReference type="SAM" id="MobiDB-lite"/>
    </source>
</evidence>